<dbReference type="Pfam" id="PF08281">
    <property type="entry name" value="Sigma70_r4_2"/>
    <property type="match status" value="1"/>
</dbReference>
<evidence type="ECO:0000256" key="2">
    <source>
        <dbReference type="ARBA" id="ARBA00023015"/>
    </source>
</evidence>
<organism evidence="8 9">
    <name type="scientific">Hoylesella shahii DSM 15611 = JCM 12083</name>
    <dbReference type="NCBI Taxonomy" id="1122991"/>
    <lineage>
        <taxon>Bacteria</taxon>
        <taxon>Pseudomonadati</taxon>
        <taxon>Bacteroidota</taxon>
        <taxon>Bacteroidia</taxon>
        <taxon>Bacteroidales</taxon>
        <taxon>Prevotellaceae</taxon>
        <taxon>Hoylesella</taxon>
    </lineage>
</organism>
<dbReference type="PANTHER" id="PTHR43133">
    <property type="entry name" value="RNA POLYMERASE ECF-TYPE SIGMA FACTO"/>
    <property type="match status" value="1"/>
</dbReference>
<dbReference type="SUPFAM" id="SSF88659">
    <property type="entry name" value="Sigma3 and sigma4 domains of RNA polymerase sigma factors"/>
    <property type="match status" value="1"/>
</dbReference>
<evidence type="ECO:0000256" key="1">
    <source>
        <dbReference type="ARBA" id="ARBA00010641"/>
    </source>
</evidence>
<dbReference type="InterPro" id="IPR039425">
    <property type="entry name" value="RNA_pol_sigma-70-like"/>
</dbReference>
<dbReference type="GO" id="GO:0016987">
    <property type="term" value="F:sigma factor activity"/>
    <property type="evidence" value="ECO:0007669"/>
    <property type="project" value="UniProtKB-KW"/>
</dbReference>
<evidence type="ECO:0000256" key="4">
    <source>
        <dbReference type="ARBA" id="ARBA00023125"/>
    </source>
</evidence>
<keyword evidence="2" id="KW-0805">Transcription regulation</keyword>
<keyword evidence="3" id="KW-0731">Sigma factor</keyword>
<keyword evidence="5" id="KW-0804">Transcription</keyword>
<dbReference type="PANTHER" id="PTHR43133:SF8">
    <property type="entry name" value="RNA POLYMERASE SIGMA FACTOR HI_1459-RELATED"/>
    <property type="match status" value="1"/>
</dbReference>
<dbReference type="InterPro" id="IPR014284">
    <property type="entry name" value="RNA_pol_sigma-70_dom"/>
</dbReference>
<protein>
    <submittedName>
        <fullName evidence="8">RNA polymerase sigma-70 factor (ECF subfamily)</fullName>
    </submittedName>
</protein>
<evidence type="ECO:0000313" key="8">
    <source>
        <dbReference type="EMBL" id="PXX22921.1"/>
    </source>
</evidence>
<dbReference type="RefSeq" id="WP_025815497.1">
    <property type="nucleotide sequence ID" value="NZ_BAIZ01000005.1"/>
</dbReference>
<dbReference type="InterPro" id="IPR007627">
    <property type="entry name" value="RNA_pol_sigma70_r2"/>
</dbReference>
<gene>
    <name evidence="8" type="ORF">EJ73_00900</name>
</gene>
<dbReference type="GeneID" id="84899556"/>
<keyword evidence="9" id="KW-1185">Reference proteome</keyword>
<evidence type="ECO:0000259" key="7">
    <source>
        <dbReference type="Pfam" id="PF08281"/>
    </source>
</evidence>
<dbReference type="STRING" id="1122991.GCA_000613445_02795"/>
<dbReference type="Proteomes" id="UP000248314">
    <property type="component" value="Unassembled WGS sequence"/>
</dbReference>
<evidence type="ECO:0000259" key="6">
    <source>
        <dbReference type="Pfam" id="PF04542"/>
    </source>
</evidence>
<name>A0A318IDL4_9BACT</name>
<dbReference type="CDD" id="cd06171">
    <property type="entry name" value="Sigma70_r4"/>
    <property type="match status" value="1"/>
</dbReference>
<dbReference type="InterPro" id="IPR013325">
    <property type="entry name" value="RNA_pol_sigma_r2"/>
</dbReference>
<dbReference type="InterPro" id="IPR013249">
    <property type="entry name" value="RNA_pol_sigma70_r4_t2"/>
</dbReference>
<dbReference type="NCBIfam" id="TIGR02937">
    <property type="entry name" value="sigma70-ECF"/>
    <property type="match status" value="1"/>
</dbReference>
<dbReference type="Gene3D" id="1.10.10.10">
    <property type="entry name" value="Winged helix-like DNA-binding domain superfamily/Winged helix DNA-binding domain"/>
    <property type="match status" value="1"/>
</dbReference>
<dbReference type="AlphaFoldDB" id="A0A318IDL4"/>
<dbReference type="InterPro" id="IPR036388">
    <property type="entry name" value="WH-like_DNA-bd_sf"/>
</dbReference>
<dbReference type="Pfam" id="PF04542">
    <property type="entry name" value="Sigma70_r2"/>
    <property type="match status" value="1"/>
</dbReference>
<dbReference type="EMBL" id="QJJX01000008">
    <property type="protein sequence ID" value="PXX22921.1"/>
    <property type="molecule type" value="Genomic_DNA"/>
</dbReference>
<dbReference type="GO" id="GO:0006352">
    <property type="term" value="P:DNA-templated transcription initiation"/>
    <property type="evidence" value="ECO:0007669"/>
    <property type="project" value="InterPro"/>
</dbReference>
<sequence>MLKISEMTDEELAMAYVNGNNKAFDLLLERNQSKLFSYILFIVHDKEMAEDLFQETFVKIISKLHEGKYCSSGKFVSWMLRIAHNAVMDWFRRQKNEKAMAVYDENDLYSDTPSAGILDINIENHFVKEQVLSDVQRMMNLLPITQREVVFMRFYQDLSFKEIAELTNVSINTALGRMRYAVMNMRRMAAANGVALQLD</sequence>
<dbReference type="InterPro" id="IPR013324">
    <property type="entry name" value="RNA_pol_sigma_r3/r4-like"/>
</dbReference>
<reference evidence="8 9" key="1">
    <citation type="submission" date="2018-05" db="EMBL/GenBank/DDBJ databases">
        <title>Genomic Encyclopedia of Type Strains, Phase I: the one thousand microbial genomes (KMG-I) project.</title>
        <authorList>
            <person name="Kyrpides N."/>
        </authorList>
    </citation>
    <scope>NUCLEOTIDE SEQUENCE [LARGE SCALE GENOMIC DNA]</scope>
    <source>
        <strain evidence="8 9">DSM 15611</strain>
    </source>
</reference>
<evidence type="ECO:0000256" key="5">
    <source>
        <dbReference type="ARBA" id="ARBA00023163"/>
    </source>
</evidence>
<dbReference type="OrthoDB" id="9790423at2"/>
<feature type="domain" description="RNA polymerase sigma factor 70 region 4 type 2" evidence="7">
    <location>
        <begin position="134"/>
        <end position="173"/>
    </location>
</feature>
<dbReference type="Gene3D" id="1.10.1740.10">
    <property type="match status" value="1"/>
</dbReference>
<evidence type="ECO:0000256" key="3">
    <source>
        <dbReference type="ARBA" id="ARBA00023082"/>
    </source>
</evidence>
<comment type="similarity">
    <text evidence="1">Belongs to the sigma-70 factor family. ECF subfamily.</text>
</comment>
<evidence type="ECO:0000313" key="9">
    <source>
        <dbReference type="Proteomes" id="UP000248314"/>
    </source>
</evidence>
<accession>A0A318IDL4</accession>
<feature type="domain" description="RNA polymerase sigma-70 region 2" evidence="6">
    <location>
        <begin position="27"/>
        <end position="95"/>
    </location>
</feature>
<comment type="caution">
    <text evidence="8">The sequence shown here is derived from an EMBL/GenBank/DDBJ whole genome shotgun (WGS) entry which is preliminary data.</text>
</comment>
<dbReference type="GO" id="GO:0003677">
    <property type="term" value="F:DNA binding"/>
    <property type="evidence" value="ECO:0007669"/>
    <property type="project" value="UniProtKB-KW"/>
</dbReference>
<proteinExistence type="inferred from homology"/>
<keyword evidence="4" id="KW-0238">DNA-binding</keyword>
<dbReference type="SUPFAM" id="SSF88946">
    <property type="entry name" value="Sigma2 domain of RNA polymerase sigma factors"/>
    <property type="match status" value="1"/>
</dbReference>